<feature type="region of interest" description="Disordered" evidence="1">
    <location>
        <begin position="448"/>
        <end position="483"/>
    </location>
</feature>
<keyword evidence="2" id="KW-0812">Transmembrane</keyword>
<reference evidence="3 4" key="1">
    <citation type="journal article" date="2017" name="Nat. Ecol. Evol.">
        <title>Scallop genome provides insights into evolution of bilaterian karyotype and development.</title>
        <authorList>
            <person name="Wang S."/>
            <person name="Zhang J."/>
            <person name="Jiao W."/>
            <person name="Li J."/>
            <person name="Xun X."/>
            <person name="Sun Y."/>
            <person name="Guo X."/>
            <person name="Huan P."/>
            <person name="Dong B."/>
            <person name="Zhang L."/>
            <person name="Hu X."/>
            <person name="Sun X."/>
            <person name="Wang J."/>
            <person name="Zhao C."/>
            <person name="Wang Y."/>
            <person name="Wang D."/>
            <person name="Huang X."/>
            <person name="Wang R."/>
            <person name="Lv J."/>
            <person name="Li Y."/>
            <person name="Zhang Z."/>
            <person name="Liu B."/>
            <person name="Lu W."/>
            <person name="Hui Y."/>
            <person name="Liang J."/>
            <person name="Zhou Z."/>
            <person name="Hou R."/>
            <person name="Li X."/>
            <person name="Liu Y."/>
            <person name="Li H."/>
            <person name="Ning X."/>
            <person name="Lin Y."/>
            <person name="Zhao L."/>
            <person name="Xing Q."/>
            <person name="Dou J."/>
            <person name="Li Y."/>
            <person name="Mao J."/>
            <person name="Guo H."/>
            <person name="Dou H."/>
            <person name="Li T."/>
            <person name="Mu C."/>
            <person name="Jiang W."/>
            <person name="Fu Q."/>
            <person name="Fu X."/>
            <person name="Miao Y."/>
            <person name="Liu J."/>
            <person name="Yu Q."/>
            <person name="Li R."/>
            <person name="Liao H."/>
            <person name="Li X."/>
            <person name="Kong Y."/>
            <person name="Jiang Z."/>
            <person name="Chourrout D."/>
            <person name="Li R."/>
            <person name="Bao Z."/>
        </authorList>
    </citation>
    <scope>NUCLEOTIDE SEQUENCE [LARGE SCALE GENOMIC DNA]</scope>
    <source>
        <strain evidence="3 4">PY_sf001</strain>
    </source>
</reference>
<keyword evidence="4" id="KW-1185">Reference proteome</keyword>
<evidence type="ECO:0000256" key="1">
    <source>
        <dbReference type="SAM" id="MobiDB-lite"/>
    </source>
</evidence>
<feature type="compositionally biased region" description="Polar residues" evidence="1">
    <location>
        <begin position="457"/>
        <end position="478"/>
    </location>
</feature>
<name>A0A210QRC8_MIZYE</name>
<dbReference type="InterPro" id="IPR016187">
    <property type="entry name" value="CTDL_fold"/>
</dbReference>
<comment type="caution">
    <text evidence="3">The sequence shown here is derived from an EMBL/GenBank/DDBJ whole genome shotgun (WGS) entry which is preliminary data.</text>
</comment>
<sequence>MNSHNLLILMTKTAIFPNGIMLVVAIFFLLFNTCYGVVVHFTEVTPPLSWDEAFLSGKCHIQSDVTGDVDSNSVNFNHALDNVTEAWVGMFAFSSDTLLFESCRVYTAENILAGSTGHFVFDNQTDVLGSCYRFCNSSRFGLSNDTCFCLEDDLDLYHPSILEGTMCQSGYEALCGSGPTLFTSISIILLCTYRPVNVSVSRTGLGDCATYNTASRQTNMVDCALKKDYVCDEVGKNKQKIIPSETESGWWEAARKCTELRSFFGNETSLTRYVESSSTTFDSYWTNVFRRTSFSFESPGEVEHGRCVAVRNNSGIFTLFVQACNLSLPALCSTVNTKTPTPLSDVTTLVKTDVTTPTRDVTGAPIVRLGETEPVLWPLAFVAVGIVLIVVVSVILYHKKRVSTREMKSSKLIKHMSYGSRLAKPETNQGFKSGNALSYETSFIETEPNHVSKTKTETLSVSSNNDTTESKQVNTTGAETPPDDIYNELNEKKTDDQTDDIYDHTRDINVRDDTYDGFRRSDSLGNNGTADCLEYDTMANIKAQSTGNSNIYDSCLDKRTTNAEVTDFNEYDSMANINAEK</sequence>
<feature type="transmembrane region" description="Helical" evidence="2">
    <location>
        <begin position="375"/>
        <end position="397"/>
    </location>
</feature>
<dbReference type="Proteomes" id="UP000242188">
    <property type="component" value="Unassembled WGS sequence"/>
</dbReference>
<dbReference type="OrthoDB" id="10402028at2759"/>
<evidence type="ECO:0000313" key="4">
    <source>
        <dbReference type="Proteomes" id="UP000242188"/>
    </source>
</evidence>
<organism evidence="3 4">
    <name type="scientific">Mizuhopecten yessoensis</name>
    <name type="common">Japanese scallop</name>
    <name type="synonym">Patinopecten yessoensis</name>
    <dbReference type="NCBI Taxonomy" id="6573"/>
    <lineage>
        <taxon>Eukaryota</taxon>
        <taxon>Metazoa</taxon>
        <taxon>Spiralia</taxon>
        <taxon>Lophotrochozoa</taxon>
        <taxon>Mollusca</taxon>
        <taxon>Bivalvia</taxon>
        <taxon>Autobranchia</taxon>
        <taxon>Pteriomorphia</taxon>
        <taxon>Pectinida</taxon>
        <taxon>Pectinoidea</taxon>
        <taxon>Pectinidae</taxon>
        <taxon>Mizuhopecten</taxon>
    </lineage>
</organism>
<evidence type="ECO:0000313" key="3">
    <source>
        <dbReference type="EMBL" id="OWF51271.1"/>
    </source>
</evidence>
<keyword evidence="2" id="KW-0472">Membrane</keyword>
<dbReference type="SUPFAM" id="SSF56436">
    <property type="entry name" value="C-type lectin-like"/>
    <property type="match status" value="1"/>
</dbReference>
<keyword evidence="2" id="KW-1133">Transmembrane helix</keyword>
<gene>
    <name evidence="3" type="ORF">KP79_PYT24245</name>
</gene>
<protein>
    <recommendedName>
        <fullName evidence="5">WSC domain-containing protein</fullName>
    </recommendedName>
</protein>
<dbReference type="EMBL" id="NEDP02002300">
    <property type="protein sequence ID" value="OWF51271.1"/>
    <property type="molecule type" value="Genomic_DNA"/>
</dbReference>
<dbReference type="AlphaFoldDB" id="A0A210QRC8"/>
<proteinExistence type="predicted"/>
<accession>A0A210QRC8</accession>
<evidence type="ECO:0008006" key="5">
    <source>
        <dbReference type="Google" id="ProtNLM"/>
    </source>
</evidence>
<evidence type="ECO:0000256" key="2">
    <source>
        <dbReference type="SAM" id="Phobius"/>
    </source>
</evidence>